<reference evidence="3" key="1">
    <citation type="submission" date="2020-03" db="EMBL/GenBank/DDBJ databases">
        <title>The deep terrestrial virosphere.</title>
        <authorList>
            <person name="Holmfeldt K."/>
            <person name="Nilsson E."/>
            <person name="Simone D."/>
            <person name="Lopez-Fernandez M."/>
            <person name="Wu X."/>
            <person name="de Brujin I."/>
            <person name="Lundin D."/>
            <person name="Andersson A."/>
            <person name="Bertilsson S."/>
            <person name="Dopson M."/>
        </authorList>
    </citation>
    <scope>NUCLEOTIDE SEQUENCE</scope>
    <source>
        <strain evidence="1">MM415A00812</strain>
        <strain evidence="2">MM415B02814</strain>
        <strain evidence="3">TM448B01736</strain>
    </source>
</reference>
<sequence>MEATQEQIEKAVNDLKGGFYGTAEIVDDFENDNYYLVRTEIADPNENENWECAEYHLLKKDLSESHYIANCNGYDGVQLQMSQDDIDTLLGEDNDLDEYLTNYNITGDLLAEAKLNASTEATDDYIGECKIWVEYCYSSGTLNKPSDSFVVDDNYEEIIFDNYQDAEGWIDNNIAETYYLSHGEMGAPSYTIMEA</sequence>
<accession>A0A6M3XRG8</accession>
<dbReference type="AlphaFoldDB" id="A0A6M3XRG8"/>
<dbReference type="EMBL" id="MT144818">
    <property type="protein sequence ID" value="QJH99947.1"/>
    <property type="molecule type" value="Genomic_DNA"/>
</dbReference>
<name>A0A6M3XRG8_9ZZZZ</name>
<evidence type="ECO:0000313" key="3">
    <source>
        <dbReference type="EMBL" id="QJH99947.1"/>
    </source>
</evidence>
<proteinExistence type="predicted"/>
<gene>
    <name evidence="1" type="ORF">MM415A00812_0011</name>
    <name evidence="2" type="ORF">MM415B02814_0008</name>
    <name evidence="3" type="ORF">TM448B01736_0012</name>
</gene>
<evidence type="ECO:0000313" key="1">
    <source>
        <dbReference type="EMBL" id="QJA79956.1"/>
    </source>
</evidence>
<organism evidence="3">
    <name type="scientific">viral metagenome</name>
    <dbReference type="NCBI Taxonomy" id="1070528"/>
    <lineage>
        <taxon>unclassified sequences</taxon>
        <taxon>metagenomes</taxon>
        <taxon>organismal metagenomes</taxon>
    </lineage>
</organism>
<evidence type="ECO:0000313" key="2">
    <source>
        <dbReference type="EMBL" id="QJA88187.1"/>
    </source>
</evidence>
<dbReference type="EMBL" id="MT142400">
    <property type="protein sequence ID" value="QJA79956.1"/>
    <property type="molecule type" value="Genomic_DNA"/>
</dbReference>
<dbReference type="EMBL" id="MT142760">
    <property type="protein sequence ID" value="QJA88187.1"/>
    <property type="molecule type" value="Genomic_DNA"/>
</dbReference>
<protein>
    <submittedName>
        <fullName evidence="3">Uncharacterized protein</fullName>
    </submittedName>
</protein>